<dbReference type="SUPFAM" id="SSF51905">
    <property type="entry name" value="FAD/NAD(P)-binding domain"/>
    <property type="match status" value="1"/>
</dbReference>
<organism evidence="1 4">
    <name type="scientific">Mycobacteroides salmoniphilum</name>
    <dbReference type="NCBI Taxonomy" id="404941"/>
    <lineage>
        <taxon>Bacteria</taxon>
        <taxon>Bacillati</taxon>
        <taxon>Actinomycetota</taxon>
        <taxon>Actinomycetes</taxon>
        <taxon>Mycobacteriales</taxon>
        <taxon>Mycobacteriaceae</taxon>
        <taxon>Mycobacteroides</taxon>
    </lineage>
</organism>
<dbReference type="GO" id="GO:0033767">
    <property type="term" value="F:4-hydroxyacetophenone monooxygenase activity"/>
    <property type="evidence" value="ECO:0007669"/>
    <property type="project" value="UniProtKB-EC"/>
</dbReference>
<comment type="caution">
    <text evidence="1">The sequence shown here is derived from an EMBL/GenBank/DDBJ whole genome shotgun (WGS) entry which is preliminary data.</text>
</comment>
<dbReference type="AlphaFoldDB" id="A0A4R8SKE0"/>
<dbReference type="Pfam" id="PF13738">
    <property type="entry name" value="Pyr_redox_3"/>
    <property type="match status" value="1"/>
</dbReference>
<dbReference type="PANTHER" id="PTHR42877:SF4">
    <property type="entry name" value="FAD_NAD(P)-BINDING DOMAIN-CONTAINING PROTEIN-RELATED"/>
    <property type="match status" value="1"/>
</dbReference>
<evidence type="ECO:0000313" key="3">
    <source>
        <dbReference type="Proteomes" id="UP000294844"/>
    </source>
</evidence>
<evidence type="ECO:0000313" key="1">
    <source>
        <dbReference type="EMBL" id="TDZ97748.1"/>
    </source>
</evidence>
<proteinExistence type="predicted"/>
<protein>
    <submittedName>
        <fullName evidence="1">4-hydroxyacetophenone monooxygenase</fullName>
        <ecNumber evidence="1">1.14.13.84</ecNumber>
    </submittedName>
</protein>
<accession>A0A4R8SKE0</accession>
<reference evidence="3 4" key="1">
    <citation type="journal article" date="2019" name="Sci. Rep.">
        <title>Extended insight into the Mycobacterium chelonae-abscessus complex through whole genome sequencing of Mycobacterium salmoniphilum outbreak and Mycobacterium salmoniphilum-like strains.</title>
        <authorList>
            <person name="Behra P.R.K."/>
            <person name="Das S."/>
            <person name="Pettersson B.M.F."/>
            <person name="Shirreff L."/>
            <person name="DuCote T."/>
            <person name="Jacobsson K.G."/>
            <person name="Ennis D.G."/>
            <person name="Kirsebom L.A."/>
        </authorList>
    </citation>
    <scope>NUCLEOTIDE SEQUENCE [LARGE SCALE GENOMIC DNA]</scope>
    <source>
        <strain evidence="2 3">CCUG 60883</strain>
        <strain evidence="1 4">CCUG 60885</strain>
    </source>
</reference>
<dbReference type="PRINTS" id="PR00469">
    <property type="entry name" value="PNDRDTASEII"/>
</dbReference>
<name>A0A4R8SKE0_9MYCO</name>
<dbReference type="Proteomes" id="UP000294844">
    <property type="component" value="Unassembled WGS sequence"/>
</dbReference>
<dbReference type="PRINTS" id="PR00368">
    <property type="entry name" value="FADPNR"/>
</dbReference>
<sequence>MEPDHEVVVIGAGPGGICAGIRLKEAGVDDFLIIERGDDVGGSWRDNVYPGLTVDIPAMSYQFSFAHGKKWSGLFPARAEIYEYLHDVADGYGLRPHLRLGSAVVQETWSDAVGSWTLQLSDGSAVTARFVVSAVGGYINPKPYSGIPGSEDFEGKLLRPVEWDHSYDYRGKRVAVIGTGASSIQIVPALAPDVESIEVYQRTAQWVLPKPEFWPINPLVRFLSRRQAFTSWFDRLLHAGIDVFVFLLVHLPTALALRGVIALEAVVRVLYRLRLLAAVREREYRRELLPKQGFLLKRPTISNSFLQAFNRDDVTLITTPIDRITARGIRTVDGTERPVDVLVQATGYVMFSDPEAYPVGAVVGRGGLDLGERYTREGLAAYEGVAVPGFPNRWMVFGPNAWQLASWHRSLEITTEAITRVIVETRRRGQLVVELREKAYQQWRALLKSREVFNYYFTVRNAGVPTYVVNSQGAVGFLRPTTLAEGRRRSKTAPLDDYSYSTPTGIWDQPVAITSSA</sequence>
<dbReference type="RefSeq" id="WP_176134149.1">
    <property type="nucleotide sequence ID" value="NZ_PECK01000002.1"/>
</dbReference>
<keyword evidence="3" id="KW-1185">Reference proteome</keyword>
<keyword evidence="1" id="KW-0503">Monooxygenase</keyword>
<evidence type="ECO:0000313" key="2">
    <source>
        <dbReference type="EMBL" id="TEA01978.1"/>
    </source>
</evidence>
<dbReference type="PANTHER" id="PTHR42877">
    <property type="entry name" value="L-ORNITHINE N(5)-MONOOXYGENASE-RELATED"/>
    <property type="match status" value="1"/>
</dbReference>
<dbReference type="Gene3D" id="3.50.50.60">
    <property type="entry name" value="FAD/NAD(P)-binding domain"/>
    <property type="match status" value="2"/>
</dbReference>
<dbReference type="InterPro" id="IPR036188">
    <property type="entry name" value="FAD/NAD-bd_sf"/>
</dbReference>
<dbReference type="EC" id="1.14.13.84" evidence="1"/>
<dbReference type="InterPro" id="IPR051209">
    <property type="entry name" value="FAD-bind_Monooxygenase_sf"/>
</dbReference>
<keyword evidence="1" id="KW-0560">Oxidoreductase</keyword>
<evidence type="ECO:0000313" key="4">
    <source>
        <dbReference type="Proteomes" id="UP000295685"/>
    </source>
</evidence>
<dbReference type="EMBL" id="PECM01000010">
    <property type="protein sequence ID" value="TEA01978.1"/>
    <property type="molecule type" value="Genomic_DNA"/>
</dbReference>
<gene>
    <name evidence="1" type="primary">hapE_8</name>
    <name evidence="2" type="synonym">hapE_18</name>
    <name evidence="2" type="ORF">CCUG60883_04517</name>
    <name evidence="1" type="ORF">CCUG60885_01297</name>
</gene>
<dbReference type="Proteomes" id="UP000295685">
    <property type="component" value="Unassembled WGS sequence"/>
</dbReference>
<dbReference type="EMBL" id="PECK01000002">
    <property type="protein sequence ID" value="TDZ97748.1"/>
    <property type="molecule type" value="Genomic_DNA"/>
</dbReference>